<gene>
    <name evidence="2" type="ORF">Hsar01_04014</name>
</gene>
<accession>A0ABP9UTB6</accession>
<evidence type="ECO:0000313" key="2">
    <source>
        <dbReference type="EMBL" id="GAA5484768.1"/>
    </source>
</evidence>
<keyword evidence="1" id="KW-0472">Membrane</keyword>
<feature type="transmembrane region" description="Helical" evidence="1">
    <location>
        <begin position="54"/>
        <end position="75"/>
    </location>
</feature>
<name>A0ABP9UTB6_9BACT</name>
<keyword evidence="3" id="KW-1185">Reference proteome</keyword>
<keyword evidence="1" id="KW-1133">Transmembrane helix</keyword>
<protein>
    <submittedName>
        <fullName evidence="2">Uncharacterized protein</fullName>
    </submittedName>
</protein>
<feature type="transmembrane region" description="Helical" evidence="1">
    <location>
        <begin position="15"/>
        <end position="33"/>
    </location>
</feature>
<sequence length="202" mass="22536">MLANVALPSFLPHSFATLIGILVIAAIEGWFLMRGLRLSYPESYRHALNANWKSTIVGIPFAWLLWIVGLIPISLGASAVGLETHPAVVSTAMQTAFFGGMMPTEWMNVGSAAAWLVMLIPFWMGSVWIERRTVAKRLPDHDRAQISAAVVRGNLASYSIFLIFGVIAFTNAMADLPNQQQRFREFRERQGAYRKQQGQSQR</sequence>
<feature type="transmembrane region" description="Helical" evidence="1">
    <location>
        <begin position="149"/>
        <end position="169"/>
    </location>
</feature>
<proteinExistence type="predicted"/>
<dbReference type="EMBL" id="BAABRI010000035">
    <property type="protein sequence ID" value="GAA5484768.1"/>
    <property type="molecule type" value="Genomic_DNA"/>
</dbReference>
<evidence type="ECO:0000313" key="3">
    <source>
        <dbReference type="Proteomes" id="UP001476282"/>
    </source>
</evidence>
<comment type="caution">
    <text evidence="2">The sequence shown here is derived from an EMBL/GenBank/DDBJ whole genome shotgun (WGS) entry which is preliminary data.</text>
</comment>
<dbReference type="Proteomes" id="UP001476282">
    <property type="component" value="Unassembled WGS sequence"/>
</dbReference>
<organism evidence="2 3">
    <name type="scientific">Haloferula sargassicola</name>
    <dbReference type="NCBI Taxonomy" id="490096"/>
    <lineage>
        <taxon>Bacteria</taxon>
        <taxon>Pseudomonadati</taxon>
        <taxon>Verrucomicrobiota</taxon>
        <taxon>Verrucomicrobiia</taxon>
        <taxon>Verrucomicrobiales</taxon>
        <taxon>Verrucomicrobiaceae</taxon>
        <taxon>Haloferula</taxon>
    </lineage>
</organism>
<keyword evidence="1" id="KW-0812">Transmembrane</keyword>
<feature type="transmembrane region" description="Helical" evidence="1">
    <location>
        <begin position="106"/>
        <end position="129"/>
    </location>
</feature>
<reference evidence="2 3" key="1">
    <citation type="submission" date="2024-02" db="EMBL/GenBank/DDBJ databases">
        <title>Haloferula sargassicola NBRC 104335.</title>
        <authorList>
            <person name="Ichikawa N."/>
            <person name="Katano-Makiyama Y."/>
            <person name="Hidaka K."/>
        </authorList>
    </citation>
    <scope>NUCLEOTIDE SEQUENCE [LARGE SCALE GENOMIC DNA]</scope>
    <source>
        <strain evidence="2 3">NBRC 104335</strain>
    </source>
</reference>
<evidence type="ECO:0000256" key="1">
    <source>
        <dbReference type="SAM" id="Phobius"/>
    </source>
</evidence>